<dbReference type="AlphaFoldDB" id="A0A150PL58"/>
<evidence type="ECO:0000256" key="1">
    <source>
        <dbReference type="SAM" id="MobiDB-lite"/>
    </source>
</evidence>
<gene>
    <name evidence="2" type="ORF">BE08_23220</name>
</gene>
<feature type="compositionally biased region" description="Polar residues" evidence="1">
    <location>
        <begin position="1"/>
        <end position="14"/>
    </location>
</feature>
<feature type="region of interest" description="Disordered" evidence="1">
    <location>
        <begin position="53"/>
        <end position="79"/>
    </location>
</feature>
<comment type="caution">
    <text evidence="2">The sequence shown here is derived from an EMBL/GenBank/DDBJ whole genome shotgun (WGS) entry which is preliminary data.</text>
</comment>
<dbReference type="EMBL" id="JELY01001271">
    <property type="protein sequence ID" value="KYF56353.1"/>
    <property type="molecule type" value="Genomic_DNA"/>
</dbReference>
<sequence length="79" mass="7658">MLSLCASSLGSPRASSAAPLRPRLAVHRAPSAADCPDATSLAAAVERLMKQQALDPVSTPPAADGAAAAAAPSIAGSPP</sequence>
<protein>
    <submittedName>
        <fullName evidence="2">Uncharacterized protein</fullName>
    </submittedName>
</protein>
<reference evidence="2 3" key="1">
    <citation type="submission" date="2014-02" db="EMBL/GenBank/DDBJ databases">
        <title>The small core and large imbalanced accessory genome model reveals a collaborative survival strategy of Sorangium cellulosum strains in nature.</title>
        <authorList>
            <person name="Han K."/>
            <person name="Peng R."/>
            <person name="Blom J."/>
            <person name="Li Y.-Z."/>
        </authorList>
    </citation>
    <scope>NUCLEOTIDE SEQUENCE [LARGE SCALE GENOMIC DNA]</scope>
    <source>
        <strain evidence="2 3">So0157-25</strain>
    </source>
</reference>
<evidence type="ECO:0000313" key="2">
    <source>
        <dbReference type="EMBL" id="KYF56353.1"/>
    </source>
</evidence>
<accession>A0A150PL58</accession>
<name>A0A150PL58_SORCE</name>
<evidence type="ECO:0000313" key="3">
    <source>
        <dbReference type="Proteomes" id="UP000075420"/>
    </source>
</evidence>
<feature type="non-terminal residue" evidence="2">
    <location>
        <position position="79"/>
    </location>
</feature>
<proteinExistence type="predicted"/>
<organism evidence="2 3">
    <name type="scientific">Sorangium cellulosum</name>
    <name type="common">Polyangium cellulosum</name>
    <dbReference type="NCBI Taxonomy" id="56"/>
    <lineage>
        <taxon>Bacteria</taxon>
        <taxon>Pseudomonadati</taxon>
        <taxon>Myxococcota</taxon>
        <taxon>Polyangia</taxon>
        <taxon>Polyangiales</taxon>
        <taxon>Polyangiaceae</taxon>
        <taxon>Sorangium</taxon>
    </lineage>
</organism>
<dbReference type="Proteomes" id="UP000075420">
    <property type="component" value="Unassembled WGS sequence"/>
</dbReference>
<feature type="compositionally biased region" description="Low complexity" evidence="1">
    <location>
        <begin position="60"/>
        <end position="79"/>
    </location>
</feature>
<feature type="region of interest" description="Disordered" evidence="1">
    <location>
        <begin position="1"/>
        <end position="20"/>
    </location>
</feature>